<sequence length="60" mass="6659">NACPVEFRFADPYGGFHRAGIFHCGEVYSTGAKLFGRGISVVSKIQEKSYQDAHDMVIYS</sequence>
<gene>
    <name evidence="1" type="ORF">S06H3_64671</name>
</gene>
<protein>
    <submittedName>
        <fullName evidence="1">Uncharacterized protein</fullName>
    </submittedName>
</protein>
<organism evidence="1">
    <name type="scientific">marine sediment metagenome</name>
    <dbReference type="NCBI Taxonomy" id="412755"/>
    <lineage>
        <taxon>unclassified sequences</taxon>
        <taxon>metagenomes</taxon>
        <taxon>ecological metagenomes</taxon>
    </lineage>
</organism>
<comment type="caution">
    <text evidence="1">The sequence shown here is derived from an EMBL/GenBank/DDBJ whole genome shotgun (WGS) entry which is preliminary data.</text>
</comment>
<proteinExistence type="predicted"/>
<name>X1QKV3_9ZZZZ</name>
<reference evidence="1" key="1">
    <citation type="journal article" date="2014" name="Front. Microbiol.">
        <title>High frequency of phylogenetically diverse reductive dehalogenase-homologous genes in deep subseafloor sedimentary metagenomes.</title>
        <authorList>
            <person name="Kawai M."/>
            <person name="Futagami T."/>
            <person name="Toyoda A."/>
            <person name="Takaki Y."/>
            <person name="Nishi S."/>
            <person name="Hori S."/>
            <person name="Arai W."/>
            <person name="Tsubouchi T."/>
            <person name="Morono Y."/>
            <person name="Uchiyama I."/>
            <person name="Ito T."/>
            <person name="Fujiyama A."/>
            <person name="Inagaki F."/>
            <person name="Takami H."/>
        </authorList>
    </citation>
    <scope>NUCLEOTIDE SEQUENCE</scope>
    <source>
        <strain evidence="1">Expedition CK06-06</strain>
    </source>
</reference>
<dbReference type="EMBL" id="BARV01043275">
    <property type="protein sequence ID" value="GAI55431.1"/>
    <property type="molecule type" value="Genomic_DNA"/>
</dbReference>
<feature type="non-terminal residue" evidence="1">
    <location>
        <position position="1"/>
    </location>
</feature>
<evidence type="ECO:0000313" key="1">
    <source>
        <dbReference type="EMBL" id="GAI55431.1"/>
    </source>
</evidence>
<dbReference type="AlphaFoldDB" id="X1QKV3"/>
<accession>X1QKV3</accession>